<name>A0A2K8L973_9PROT</name>
<protein>
    <recommendedName>
        <fullName evidence="4">DUF1318 domain-containing protein</fullName>
    </recommendedName>
</protein>
<evidence type="ECO:0000256" key="1">
    <source>
        <dbReference type="SAM" id="SignalP"/>
    </source>
</evidence>
<feature type="signal peptide" evidence="1">
    <location>
        <begin position="1"/>
        <end position="21"/>
    </location>
</feature>
<sequence>MKGKFILFRLLAILVMSFSVAGLNATTAWSADLQSAKAAGQVGEKPDGYLGIVSGGPGVAGMVQDINQKRRAAYQNIARKNGTSLQAVEQLAGRKAIDKTPPGQYVMTPSGQWVRK</sequence>
<dbReference type="AlphaFoldDB" id="A0A2K8L973"/>
<reference evidence="2 3" key="1">
    <citation type="submission" date="2016-12" db="EMBL/GenBank/DDBJ databases">
        <title>Isolation and genomic insights into novel planktonic Zetaproteobacteria from stratified waters of the Chesapeake Bay.</title>
        <authorList>
            <person name="McAllister S.M."/>
            <person name="Kato S."/>
            <person name="Chan C.S."/>
            <person name="Chiu B.K."/>
            <person name="Field E.K."/>
        </authorList>
    </citation>
    <scope>NUCLEOTIDE SEQUENCE [LARGE SCALE GENOMIC DNA]</scope>
    <source>
        <strain evidence="2 3">CP-8</strain>
    </source>
</reference>
<dbReference type="InterPro" id="IPR008309">
    <property type="entry name" value="YdbL"/>
</dbReference>
<keyword evidence="3" id="KW-1185">Reference proteome</keyword>
<dbReference type="KEGG" id="mfn:Ga0123462_1972"/>
<evidence type="ECO:0000313" key="3">
    <source>
        <dbReference type="Proteomes" id="UP000231637"/>
    </source>
</evidence>
<dbReference type="Pfam" id="PF07027">
    <property type="entry name" value="DUF1318"/>
    <property type="match status" value="1"/>
</dbReference>
<keyword evidence="1" id="KW-0732">Signal</keyword>
<evidence type="ECO:0008006" key="4">
    <source>
        <dbReference type="Google" id="ProtNLM"/>
    </source>
</evidence>
<proteinExistence type="predicted"/>
<evidence type="ECO:0000313" key="2">
    <source>
        <dbReference type="EMBL" id="ATX82809.1"/>
    </source>
</evidence>
<dbReference type="Proteomes" id="UP000231637">
    <property type="component" value="Chromosome"/>
</dbReference>
<accession>A0A2K8L973</accession>
<dbReference type="RefSeq" id="WP_232726439.1">
    <property type="nucleotide sequence ID" value="NZ_CP018800.1"/>
</dbReference>
<dbReference type="PIRSF" id="PIRSF025560">
    <property type="entry name" value="UCP025560"/>
    <property type="match status" value="1"/>
</dbReference>
<dbReference type="EMBL" id="CP018800">
    <property type="protein sequence ID" value="ATX82809.1"/>
    <property type="molecule type" value="Genomic_DNA"/>
</dbReference>
<feature type="chain" id="PRO_5014914158" description="DUF1318 domain-containing protein" evidence="1">
    <location>
        <begin position="22"/>
        <end position="116"/>
    </location>
</feature>
<gene>
    <name evidence="2" type="ORF">Ga0123462_1972</name>
</gene>
<organism evidence="2 3">
    <name type="scientific">Mariprofundus ferrinatatus</name>
    <dbReference type="NCBI Taxonomy" id="1921087"/>
    <lineage>
        <taxon>Bacteria</taxon>
        <taxon>Pseudomonadati</taxon>
        <taxon>Pseudomonadota</taxon>
        <taxon>Candidatius Mariprofundia</taxon>
        <taxon>Mariprofundales</taxon>
        <taxon>Mariprofundaceae</taxon>
        <taxon>Mariprofundus</taxon>
    </lineage>
</organism>